<dbReference type="AlphaFoldDB" id="A0A4P2VDY5"/>
<protein>
    <submittedName>
        <fullName evidence="8">Integral membrane protein</fullName>
    </submittedName>
</protein>
<evidence type="ECO:0000313" key="9">
    <source>
        <dbReference type="Proteomes" id="UP000509448"/>
    </source>
</evidence>
<gene>
    <name evidence="8" type="ORF">NAS2_0942</name>
</gene>
<keyword evidence="9" id="KW-1185">Reference proteome</keyword>
<evidence type="ECO:0000313" key="8">
    <source>
        <dbReference type="EMBL" id="BBE42331.1"/>
    </source>
</evidence>
<evidence type="ECO:0000256" key="5">
    <source>
        <dbReference type="ARBA" id="ARBA00022989"/>
    </source>
</evidence>
<dbReference type="Pfam" id="PF03706">
    <property type="entry name" value="LPG_synthase_TM"/>
    <property type="match status" value="1"/>
</dbReference>
<evidence type="ECO:0000256" key="2">
    <source>
        <dbReference type="ARBA" id="ARBA00011061"/>
    </source>
</evidence>
<keyword evidence="6 7" id="KW-0472">Membrane</keyword>
<name>A0A4P2VDY5_9ARCH</name>
<keyword evidence="5 7" id="KW-1133">Transmembrane helix</keyword>
<dbReference type="RefSeq" id="WP_174448575.1">
    <property type="nucleotide sequence ID" value="NZ_AP018732.1"/>
</dbReference>
<comment type="similarity">
    <text evidence="2">Belongs to the UPF0104 family.</text>
</comment>
<proteinExistence type="inferred from homology"/>
<dbReference type="EMBL" id="AP018732">
    <property type="protein sequence ID" value="BBE42331.1"/>
    <property type="molecule type" value="Genomic_DNA"/>
</dbReference>
<comment type="subcellular location">
    <subcellularLocation>
        <location evidence="1">Cell membrane</location>
        <topology evidence="1">Multi-pass membrane protein</topology>
    </subcellularLocation>
</comment>
<evidence type="ECO:0000256" key="6">
    <source>
        <dbReference type="ARBA" id="ARBA00023136"/>
    </source>
</evidence>
<dbReference type="InterPro" id="IPR022791">
    <property type="entry name" value="L-PG_synthase/AglD"/>
</dbReference>
<feature type="transmembrane region" description="Helical" evidence="7">
    <location>
        <begin position="39"/>
        <end position="59"/>
    </location>
</feature>
<reference evidence="8 9" key="1">
    <citation type="journal article" date="2019" name="ISME J.">
        <title>Isolation and characterization of a thermophilic sulfur- and iron-reducing thaumarchaeote from a terrestrial acidic hot spring.</title>
        <authorList>
            <person name="Kato S."/>
            <person name="Itoh T."/>
            <person name="Yuki M."/>
            <person name="Nagamori M."/>
            <person name="Ohnishi M."/>
            <person name="Uematsu K."/>
            <person name="Suzuki K."/>
            <person name="Takashina T."/>
            <person name="Ohkuma M."/>
        </authorList>
    </citation>
    <scope>NUCLEOTIDE SEQUENCE [LARGE SCALE GENOMIC DNA]</scope>
    <source>
        <strain evidence="8 9">NAS-02</strain>
    </source>
</reference>
<feature type="transmembrane region" description="Helical" evidence="7">
    <location>
        <begin position="263"/>
        <end position="281"/>
    </location>
</feature>
<feature type="transmembrane region" description="Helical" evidence="7">
    <location>
        <begin position="116"/>
        <end position="142"/>
    </location>
</feature>
<evidence type="ECO:0000256" key="3">
    <source>
        <dbReference type="ARBA" id="ARBA00022475"/>
    </source>
</evidence>
<feature type="transmembrane region" description="Helical" evidence="7">
    <location>
        <begin position="148"/>
        <end position="169"/>
    </location>
</feature>
<sequence length="325" mass="33532">MRNTWRIIPPVIGIVALGVAIYLGGPLRIAAALERADPLLLAAATGTELLAIVLTGLAWHNIVGGISPRPRAVDSIKATGLEIFVDATIPTGSVGGELLRITYAYNKMGISIWNSLAAAVALRVMVAGVLSSLLAAAAYMGLAHLSEMWLLLTASLAAIAIISVVAAFPSRITKLAPGRYRAIADAVLGPISRALRSKGAAMALALVAAEIMSSAATQMLAFSALGARIPYYFVLAAYPIYDVLVALPTGIPGSFGVADVGTSLIYASFGVGWSTALAAMISTRVVCLIADAALGLPTFLTDGRHMIPPSDLRNLLSSLRSGGSP</sequence>
<keyword evidence="4 7" id="KW-0812">Transmembrane</keyword>
<evidence type="ECO:0000256" key="1">
    <source>
        <dbReference type="ARBA" id="ARBA00004651"/>
    </source>
</evidence>
<dbReference type="GeneID" id="55584754"/>
<dbReference type="PANTHER" id="PTHR39087:SF2">
    <property type="entry name" value="UPF0104 MEMBRANE PROTEIN MJ1595"/>
    <property type="match status" value="1"/>
</dbReference>
<feature type="transmembrane region" description="Helical" evidence="7">
    <location>
        <begin position="7"/>
        <end position="27"/>
    </location>
</feature>
<dbReference type="KEGG" id="ccai:NAS2_0942"/>
<dbReference type="PANTHER" id="PTHR39087">
    <property type="entry name" value="UPF0104 MEMBRANE PROTEIN MJ1595"/>
    <property type="match status" value="1"/>
</dbReference>
<accession>A0A4P2VDY5</accession>
<organism evidence="8 9">
    <name type="scientific">Conexivisphaera calida</name>
    <dbReference type="NCBI Taxonomy" id="1874277"/>
    <lineage>
        <taxon>Archaea</taxon>
        <taxon>Nitrososphaerota</taxon>
        <taxon>Conexivisphaeria</taxon>
        <taxon>Conexivisphaerales</taxon>
        <taxon>Conexivisphaeraceae</taxon>
        <taxon>Conexivisphaera</taxon>
    </lineage>
</organism>
<keyword evidence="3" id="KW-1003">Cell membrane</keyword>
<feature type="transmembrane region" description="Helical" evidence="7">
    <location>
        <begin position="231"/>
        <end position="251"/>
    </location>
</feature>
<dbReference type="GO" id="GO:0005886">
    <property type="term" value="C:plasma membrane"/>
    <property type="evidence" value="ECO:0007669"/>
    <property type="project" value="UniProtKB-SubCell"/>
</dbReference>
<evidence type="ECO:0000256" key="4">
    <source>
        <dbReference type="ARBA" id="ARBA00022692"/>
    </source>
</evidence>
<dbReference type="Proteomes" id="UP000509448">
    <property type="component" value="Chromosome"/>
</dbReference>
<evidence type="ECO:0000256" key="7">
    <source>
        <dbReference type="SAM" id="Phobius"/>
    </source>
</evidence>